<organism evidence="1 2">
    <name type="scientific">Heyndrickxia coagulans DSM 1 = ATCC 7050</name>
    <dbReference type="NCBI Taxonomy" id="1121088"/>
    <lineage>
        <taxon>Bacteria</taxon>
        <taxon>Bacillati</taxon>
        <taxon>Bacillota</taxon>
        <taxon>Bacilli</taxon>
        <taxon>Bacillales</taxon>
        <taxon>Bacillaceae</taxon>
        <taxon>Heyndrickxia</taxon>
    </lineage>
</organism>
<evidence type="ECO:0008006" key="3">
    <source>
        <dbReference type="Google" id="ProtNLM"/>
    </source>
</evidence>
<sequence length="52" mass="6231">MDKIKIVIADDNSFIREGLKIILSSYEEVCVKFFSIRFKYRDSKTLFLYTFV</sequence>
<dbReference type="KEGG" id="bcoa:BF29_1887"/>
<dbReference type="EMBL" id="FQUB01000060">
    <property type="protein sequence ID" value="SHF66468.1"/>
    <property type="molecule type" value="Genomic_DNA"/>
</dbReference>
<name>A0A8B4BY49_HEYCO</name>
<accession>A0A8B4BY49</accession>
<protein>
    <recommendedName>
        <fullName evidence="3">Response regulatory domain-containing protein</fullName>
    </recommendedName>
</protein>
<reference evidence="1 2" key="1">
    <citation type="submission" date="2016-11" db="EMBL/GenBank/DDBJ databases">
        <authorList>
            <person name="Varghese N."/>
            <person name="Submissions S."/>
        </authorList>
    </citation>
    <scope>NUCLEOTIDE SEQUENCE [LARGE SCALE GENOMIC DNA]</scope>
    <source>
        <strain evidence="1 2">DSM 1</strain>
    </source>
</reference>
<comment type="caution">
    <text evidence="1">The sequence shown here is derived from an EMBL/GenBank/DDBJ whole genome shotgun (WGS) entry which is preliminary data.</text>
</comment>
<proteinExistence type="predicted"/>
<dbReference type="AlphaFoldDB" id="A0A8B4BY49"/>
<gene>
    <name evidence="1" type="ORF">SAMN02745208_02458</name>
</gene>
<evidence type="ECO:0000313" key="2">
    <source>
        <dbReference type="Proteomes" id="UP000184029"/>
    </source>
</evidence>
<evidence type="ECO:0000313" key="1">
    <source>
        <dbReference type="EMBL" id="SHF66468.1"/>
    </source>
</evidence>
<dbReference type="Proteomes" id="UP000184029">
    <property type="component" value="Unassembled WGS sequence"/>
</dbReference>